<dbReference type="SUPFAM" id="SSF53850">
    <property type="entry name" value="Periplasmic binding protein-like II"/>
    <property type="match status" value="1"/>
</dbReference>
<dbReference type="HOGENOM" id="CLU_019704_0_2_9"/>
<dbReference type="Pfam" id="PF03900">
    <property type="entry name" value="Porphobil_deamC"/>
    <property type="match status" value="1"/>
</dbReference>
<dbReference type="GO" id="GO:0004418">
    <property type="term" value="F:hydroxymethylbilane synthase activity"/>
    <property type="evidence" value="ECO:0007669"/>
    <property type="project" value="UniProtKB-UniRule"/>
</dbReference>
<dbReference type="UniPathway" id="UPA00251">
    <property type="reaction ID" value="UER00319"/>
</dbReference>
<evidence type="ECO:0000256" key="3">
    <source>
        <dbReference type="ARBA" id="ARBA00011245"/>
    </source>
</evidence>
<comment type="catalytic activity">
    <reaction evidence="6 7">
        <text>4 porphobilinogen + H2O = hydroxymethylbilane + 4 NH4(+)</text>
        <dbReference type="Rhea" id="RHEA:13185"/>
        <dbReference type="ChEBI" id="CHEBI:15377"/>
        <dbReference type="ChEBI" id="CHEBI:28938"/>
        <dbReference type="ChEBI" id="CHEBI:57845"/>
        <dbReference type="ChEBI" id="CHEBI:58126"/>
        <dbReference type="EC" id="2.5.1.61"/>
    </reaction>
</comment>
<dbReference type="HAMAP" id="MF_00260">
    <property type="entry name" value="Porphobil_deam"/>
    <property type="match status" value="1"/>
</dbReference>
<dbReference type="Gene3D" id="3.40.190.10">
    <property type="entry name" value="Periplasmic binding protein-like II"/>
    <property type="match status" value="2"/>
</dbReference>
<evidence type="ECO:0000256" key="6">
    <source>
        <dbReference type="ARBA" id="ARBA00048169"/>
    </source>
</evidence>
<dbReference type="EMBL" id="CP003732">
    <property type="protein sequence ID" value="AFV11739.1"/>
    <property type="molecule type" value="Genomic_DNA"/>
</dbReference>
<protein>
    <recommendedName>
        <fullName evidence="7">Porphobilinogen deaminase</fullName>
        <shortName evidence="7">PBG</shortName>
        <ecNumber evidence="7">2.5.1.61</ecNumber>
    </recommendedName>
    <alternativeName>
        <fullName evidence="7">Hydroxymethylbilane synthase</fullName>
        <shortName evidence="7">HMBS</shortName>
    </alternativeName>
    <alternativeName>
        <fullName evidence="7">Pre-uroporphyrinogen synthase</fullName>
    </alternativeName>
</protein>
<dbReference type="PRINTS" id="PR00151">
    <property type="entry name" value="PORPHBDMNASE"/>
</dbReference>
<dbReference type="Proteomes" id="UP000000467">
    <property type="component" value="Chromosome"/>
</dbReference>
<comment type="miscellaneous">
    <text evidence="7">The porphobilinogen subunits are added to the dipyrromethane group.</text>
</comment>
<reference evidence="10 11" key="1">
    <citation type="journal article" date="2012" name="BMC Genomics">
        <title>Genome-guided analysis of physiological and morphological traits of the fermentative acetate oxidizer Thermacetogenium phaeum.</title>
        <authorList>
            <person name="Oehler D."/>
            <person name="Poehlein A."/>
            <person name="Leimbach A."/>
            <person name="Muller N."/>
            <person name="Daniel R."/>
            <person name="Gottschalk G."/>
            <person name="Schink B."/>
        </authorList>
    </citation>
    <scope>NUCLEOTIDE SEQUENCE [LARGE SCALE GENOMIC DNA]</scope>
    <source>
        <strain evidence="11">ATCC BAA-254 / DSM 26808 / PB</strain>
    </source>
</reference>
<dbReference type="FunFam" id="3.40.190.10:FF:000005">
    <property type="entry name" value="Porphobilinogen deaminase"/>
    <property type="match status" value="1"/>
</dbReference>
<feature type="domain" description="Porphobilinogen deaminase N-terminal" evidence="8">
    <location>
        <begin position="5"/>
        <end position="213"/>
    </location>
</feature>
<keyword evidence="5 7" id="KW-0627">Porphyrin biosynthesis</keyword>
<organism evidence="10 11">
    <name type="scientific">Thermacetogenium phaeum (strain ATCC BAA-254 / DSM 26808 / PB)</name>
    <dbReference type="NCBI Taxonomy" id="1089553"/>
    <lineage>
        <taxon>Bacteria</taxon>
        <taxon>Bacillati</taxon>
        <taxon>Bacillota</taxon>
        <taxon>Clostridia</taxon>
        <taxon>Thermoanaerobacterales</taxon>
        <taxon>Thermoanaerobacteraceae</taxon>
        <taxon>Thermacetogenium</taxon>
    </lineage>
</organism>
<evidence type="ECO:0000256" key="5">
    <source>
        <dbReference type="ARBA" id="ARBA00023244"/>
    </source>
</evidence>
<comment type="similarity">
    <text evidence="2 7">Belongs to the HMBS family.</text>
</comment>
<dbReference type="OrthoDB" id="9810298at2"/>
<keyword evidence="11" id="KW-1185">Reference proteome</keyword>
<dbReference type="InterPro" id="IPR000860">
    <property type="entry name" value="HemC"/>
</dbReference>
<comment type="cofactor">
    <cofactor evidence="7">
        <name>dipyrromethane</name>
        <dbReference type="ChEBI" id="CHEBI:60342"/>
    </cofactor>
    <text evidence="7">Binds 1 dipyrromethane group covalently.</text>
</comment>
<dbReference type="Pfam" id="PF01379">
    <property type="entry name" value="Porphobil_deam"/>
    <property type="match status" value="1"/>
</dbReference>
<dbReference type="STRING" id="1089553.Tph_c15330"/>
<accession>K4LUN8</accession>
<dbReference type="InterPro" id="IPR022417">
    <property type="entry name" value="Porphobilin_deaminase_N"/>
</dbReference>
<dbReference type="RefSeq" id="WP_015050619.1">
    <property type="nucleotide sequence ID" value="NC_018870.1"/>
</dbReference>
<dbReference type="EC" id="2.5.1.61" evidence="7"/>
<feature type="domain" description="Porphobilinogen deaminase C-terminal" evidence="9">
    <location>
        <begin position="229"/>
        <end position="297"/>
    </location>
</feature>
<keyword evidence="4 7" id="KW-0808">Transferase</keyword>
<comment type="subunit">
    <text evidence="3 7">Monomer.</text>
</comment>
<dbReference type="PANTHER" id="PTHR11557">
    <property type="entry name" value="PORPHOBILINOGEN DEAMINASE"/>
    <property type="match status" value="1"/>
</dbReference>
<sequence length="308" mass="33478">MKRRLRAGTRGSKLARRQTAWVIARIREKYPELEIEEVIISTKGDRDRSPFSQLVRGGDIGLFTKELEKALLKGEIDLAVHSLKDLPVVLPQGLILGAVPERAVPFDAVVTREGVRLADLPPGSRLGTSSLRRSAQIRYHYPDLSFVDLRGNLDTRIRKLQRGEVDAVILAAAGLMRLGYKENDYALLPPDLCLPAPGQGALAVEIRSDDHLLRDICCDVLDDYRSRQAVTAERALLQELGGGCRLPLGAYACIEGDDLLLRGAVASPDGSRLLQGQAAGAAGRPLEVGRSLAKILIEKGAKEILAGE</sequence>
<evidence type="ECO:0000256" key="7">
    <source>
        <dbReference type="HAMAP-Rule" id="MF_00260"/>
    </source>
</evidence>
<dbReference type="GO" id="GO:0005737">
    <property type="term" value="C:cytoplasm"/>
    <property type="evidence" value="ECO:0007669"/>
    <property type="project" value="UniProtKB-UniRule"/>
</dbReference>
<evidence type="ECO:0000259" key="8">
    <source>
        <dbReference type="Pfam" id="PF01379"/>
    </source>
</evidence>
<proteinExistence type="inferred from homology"/>
<comment type="function">
    <text evidence="1 7">Tetrapolymerization of the monopyrrole PBG into the hydroxymethylbilane pre-uroporphyrinogen in several discrete steps.</text>
</comment>
<evidence type="ECO:0000313" key="10">
    <source>
        <dbReference type="EMBL" id="AFV11739.1"/>
    </source>
</evidence>
<evidence type="ECO:0000256" key="2">
    <source>
        <dbReference type="ARBA" id="ARBA00005638"/>
    </source>
</evidence>
<dbReference type="NCBIfam" id="TIGR00212">
    <property type="entry name" value="hemC"/>
    <property type="match status" value="1"/>
</dbReference>
<dbReference type="Gene3D" id="3.30.160.40">
    <property type="entry name" value="Porphobilinogen deaminase, C-terminal domain"/>
    <property type="match status" value="1"/>
</dbReference>
<dbReference type="GO" id="GO:0006782">
    <property type="term" value="P:protoporphyrinogen IX biosynthetic process"/>
    <property type="evidence" value="ECO:0007669"/>
    <property type="project" value="UniProtKB-UniRule"/>
</dbReference>
<name>K4LUN8_THEPS</name>
<dbReference type="eggNOG" id="COG0181">
    <property type="taxonomic scope" value="Bacteria"/>
</dbReference>
<comment type="pathway">
    <text evidence="7">Porphyrin-containing compound metabolism; protoporphyrin-IX biosynthesis; coproporphyrinogen-III from 5-aminolevulinate: step 2/4.</text>
</comment>
<dbReference type="SUPFAM" id="SSF54782">
    <property type="entry name" value="Porphobilinogen deaminase (hydroxymethylbilane synthase), C-terminal domain"/>
    <property type="match status" value="1"/>
</dbReference>
<dbReference type="AlphaFoldDB" id="K4LUN8"/>
<dbReference type="PIRSF" id="PIRSF001438">
    <property type="entry name" value="4pyrrol_synth_OHMeBilane_synth"/>
    <property type="match status" value="1"/>
</dbReference>
<dbReference type="InterPro" id="IPR022418">
    <property type="entry name" value="Porphobilinogen_deaminase_C"/>
</dbReference>
<evidence type="ECO:0000256" key="4">
    <source>
        <dbReference type="ARBA" id="ARBA00022679"/>
    </source>
</evidence>
<evidence type="ECO:0000256" key="1">
    <source>
        <dbReference type="ARBA" id="ARBA00002869"/>
    </source>
</evidence>
<evidence type="ECO:0000259" key="9">
    <source>
        <dbReference type="Pfam" id="PF03900"/>
    </source>
</evidence>
<dbReference type="PANTHER" id="PTHR11557:SF0">
    <property type="entry name" value="PORPHOBILINOGEN DEAMINASE"/>
    <property type="match status" value="1"/>
</dbReference>
<dbReference type="InterPro" id="IPR036803">
    <property type="entry name" value="Porphobilinogen_deaminase_C_sf"/>
</dbReference>
<dbReference type="KEGG" id="tpz:Tph_c15330"/>
<evidence type="ECO:0000313" key="11">
    <source>
        <dbReference type="Proteomes" id="UP000000467"/>
    </source>
</evidence>
<feature type="modified residue" description="S-(dipyrrolylmethanemethyl)cysteine" evidence="7">
    <location>
        <position position="244"/>
    </location>
</feature>
<gene>
    <name evidence="7 10" type="primary">hemC</name>
    <name evidence="10" type="ordered locus">Tph_c15330</name>
</gene>